<dbReference type="AlphaFoldDB" id="A0A399JAM3"/>
<comment type="caution">
    <text evidence="1">The sequence shown here is derived from an EMBL/GenBank/DDBJ whole genome shotgun (WGS) entry which is preliminary data.</text>
</comment>
<sequence>MIPVIDGHNDLPWASREKRGYTAQGLDGAVPGLHTDVPRMREGGLAAQFWSLWVDPVLKGAEQVTATLEQIDFVHRLVAAAPGELALARTAAEVRAALKAGKIASLMGSEGGAQIDSSLAVLRQYARAEMRYMTLTWNRTTEWADSATDAPRHGGLSDFGRDVVREMNRIGVLVDLSHVAPTTMRAALEVSTRPVLTSHSSALAICDHPRNVPDDVMRAIGEAGGVQMVTFVPRFVSQEVRDYWELPEGERPAEVPQATLAQVADHVEYVREVAGVHAVGLGGDFDGTDLMPVGLEDVSTYPALLDELRSRRWSEPELRALAHENVLRVLEASDPAYEAFLAGLDDGPAEPVGIAPRVDASTREGAA</sequence>
<dbReference type="InterPro" id="IPR032466">
    <property type="entry name" value="Metal_Hydrolase"/>
</dbReference>
<gene>
    <name evidence="1" type="ORF">DWB68_09320</name>
</gene>
<dbReference type="PROSITE" id="PS51365">
    <property type="entry name" value="RENAL_DIPEPTIDASE_2"/>
    <property type="match status" value="1"/>
</dbReference>
<keyword evidence="2" id="KW-1185">Reference proteome</keyword>
<dbReference type="Gene3D" id="3.20.20.140">
    <property type="entry name" value="Metal-dependent hydrolases"/>
    <property type="match status" value="1"/>
</dbReference>
<dbReference type="InterPro" id="IPR008257">
    <property type="entry name" value="Pept_M19"/>
</dbReference>
<evidence type="ECO:0000313" key="2">
    <source>
        <dbReference type="Proteomes" id="UP000265419"/>
    </source>
</evidence>
<dbReference type="Proteomes" id="UP000265419">
    <property type="component" value="Unassembled WGS sequence"/>
</dbReference>
<dbReference type="RefSeq" id="WP_119424866.1">
    <property type="nucleotide sequence ID" value="NZ_QQXK01000016.1"/>
</dbReference>
<organism evidence="1 2">
    <name type="scientific">Galactobacter valiniphilus</name>
    <dbReference type="NCBI Taxonomy" id="2676122"/>
    <lineage>
        <taxon>Bacteria</taxon>
        <taxon>Bacillati</taxon>
        <taxon>Actinomycetota</taxon>
        <taxon>Actinomycetes</taxon>
        <taxon>Micrococcales</taxon>
        <taxon>Micrococcaceae</taxon>
        <taxon>Galactobacter</taxon>
    </lineage>
</organism>
<dbReference type="PANTHER" id="PTHR10443">
    <property type="entry name" value="MICROSOMAL DIPEPTIDASE"/>
    <property type="match status" value="1"/>
</dbReference>
<protein>
    <submittedName>
        <fullName evidence="1">Membrane dipeptidase</fullName>
    </submittedName>
</protein>
<dbReference type="Pfam" id="PF01244">
    <property type="entry name" value="Peptidase_M19"/>
    <property type="match status" value="1"/>
</dbReference>
<dbReference type="CDD" id="cd01301">
    <property type="entry name" value="rDP_like"/>
    <property type="match status" value="1"/>
</dbReference>
<dbReference type="SUPFAM" id="SSF51556">
    <property type="entry name" value="Metallo-dependent hydrolases"/>
    <property type="match status" value="1"/>
</dbReference>
<dbReference type="EMBL" id="QQXK01000016">
    <property type="protein sequence ID" value="RII42110.1"/>
    <property type="molecule type" value="Genomic_DNA"/>
</dbReference>
<dbReference type="PANTHER" id="PTHR10443:SF12">
    <property type="entry name" value="DIPEPTIDASE"/>
    <property type="match status" value="1"/>
</dbReference>
<accession>A0A399JAM3</accession>
<dbReference type="GO" id="GO:0070573">
    <property type="term" value="F:metallodipeptidase activity"/>
    <property type="evidence" value="ECO:0007669"/>
    <property type="project" value="InterPro"/>
</dbReference>
<evidence type="ECO:0000313" key="1">
    <source>
        <dbReference type="EMBL" id="RII42110.1"/>
    </source>
</evidence>
<reference evidence="1 2" key="1">
    <citation type="submission" date="2018-07" db="EMBL/GenBank/DDBJ databases">
        <title>Arthrobacter sp. nov., isolated from raw cow's milk with high bacterial count.</title>
        <authorList>
            <person name="Hahne J."/>
            <person name="Isele D."/>
            <person name="Lipski A."/>
        </authorList>
    </citation>
    <scope>NUCLEOTIDE SEQUENCE [LARGE SCALE GENOMIC DNA]</scope>
    <source>
        <strain evidence="1 2">JZ R-35</strain>
    </source>
</reference>
<name>A0A399JAM3_9MICC</name>
<dbReference type="GO" id="GO:0006508">
    <property type="term" value="P:proteolysis"/>
    <property type="evidence" value="ECO:0007669"/>
    <property type="project" value="InterPro"/>
</dbReference>
<proteinExistence type="predicted"/>